<dbReference type="PANTHER" id="PTHR31286:SF180">
    <property type="entry name" value="OS10G0362600 PROTEIN"/>
    <property type="match status" value="1"/>
</dbReference>
<proteinExistence type="predicted"/>
<evidence type="ECO:0008006" key="4">
    <source>
        <dbReference type="Google" id="ProtNLM"/>
    </source>
</evidence>
<dbReference type="Proteomes" id="UP000596661">
    <property type="component" value="Unassembled WGS sequence"/>
</dbReference>
<organism evidence="2 3">
    <name type="scientific">Cannabis sativa</name>
    <name type="common">Hemp</name>
    <name type="synonym">Marijuana</name>
    <dbReference type="NCBI Taxonomy" id="3483"/>
    <lineage>
        <taxon>Eukaryota</taxon>
        <taxon>Viridiplantae</taxon>
        <taxon>Streptophyta</taxon>
        <taxon>Embryophyta</taxon>
        <taxon>Tracheophyta</taxon>
        <taxon>Spermatophyta</taxon>
        <taxon>Magnoliopsida</taxon>
        <taxon>eudicotyledons</taxon>
        <taxon>Gunneridae</taxon>
        <taxon>Pentapetalae</taxon>
        <taxon>rosids</taxon>
        <taxon>fabids</taxon>
        <taxon>Rosales</taxon>
        <taxon>Cannabaceae</taxon>
        <taxon>Cannabis</taxon>
    </lineage>
</organism>
<keyword evidence="3" id="KW-1185">Reference proteome</keyword>
<sequence>MNGGYTIIKFNDVLTEDHVLEEGILLYYWGNKCRLSAIVSTIGKHISTDKVTRERSMVKFARVLVEMEITDKPLRVIHFLNEHGQLIEQVVEYEWLSVRCKACQGYGIEKVDVMESRSECVKEVTDTMEQNGNNEEVEEVLEHSNEAAGIAVVRGSKDLKKLESRSWKTPKKSLHSKKWETSRI</sequence>
<name>A0A803QP39_CANSA</name>
<evidence type="ECO:0000313" key="3">
    <source>
        <dbReference type="Proteomes" id="UP000596661"/>
    </source>
</evidence>
<feature type="region of interest" description="Disordered" evidence="1">
    <location>
        <begin position="164"/>
        <end position="184"/>
    </location>
</feature>
<dbReference type="Gramene" id="evm.model.10.508">
    <property type="protein sequence ID" value="cds.evm.model.10.508"/>
    <property type="gene ID" value="evm.TU.10.508"/>
</dbReference>
<accession>A0A803QP39</accession>
<protein>
    <recommendedName>
        <fullName evidence="4">DUF4283 domain-containing protein</fullName>
    </recommendedName>
</protein>
<dbReference type="InterPro" id="IPR040256">
    <property type="entry name" value="At4g02000-like"/>
</dbReference>
<dbReference type="EMBL" id="UZAU01000806">
    <property type="status" value="NOT_ANNOTATED_CDS"/>
    <property type="molecule type" value="Genomic_DNA"/>
</dbReference>
<reference evidence="2" key="1">
    <citation type="submission" date="2021-03" db="UniProtKB">
        <authorList>
            <consortium name="EnsemblPlants"/>
        </authorList>
    </citation>
    <scope>IDENTIFICATION</scope>
</reference>
<dbReference type="EnsemblPlants" id="evm.model.10.508">
    <property type="protein sequence ID" value="cds.evm.model.10.508"/>
    <property type="gene ID" value="evm.TU.10.508"/>
</dbReference>
<evidence type="ECO:0000256" key="1">
    <source>
        <dbReference type="SAM" id="MobiDB-lite"/>
    </source>
</evidence>
<dbReference type="AlphaFoldDB" id="A0A803QP39"/>
<dbReference type="PANTHER" id="PTHR31286">
    <property type="entry name" value="GLYCINE-RICH CELL WALL STRUCTURAL PROTEIN 1.8-LIKE"/>
    <property type="match status" value="1"/>
</dbReference>
<evidence type="ECO:0000313" key="2">
    <source>
        <dbReference type="EnsemblPlants" id="cds.evm.model.10.508"/>
    </source>
</evidence>